<proteinExistence type="predicted"/>
<gene>
    <name evidence="7" type="ORF">A4U43_C03F7700</name>
</gene>
<dbReference type="GO" id="GO:0000978">
    <property type="term" value="F:RNA polymerase II cis-regulatory region sequence-specific DNA binding"/>
    <property type="evidence" value="ECO:0007669"/>
    <property type="project" value="TreeGrafter"/>
</dbReference>
<reference evidence="8" key="1">
    <citation type="journal article" date="2017" name="Nat. Commun.">
        <title>The asparagus genome sheds light on the origin and evolution of a young Y chromosome.</title>
        <authorList>
            <person name="Harkess A."/>
            <person name="Zhou J."/>
            <person name="Xu C."/>
            <person name="Bowers J.E."/>
            <person name="Van der Hulst R."/>
            <person name="Ayyampalayam S."/>
            <person name="Mercati F."/>
            <person name="Riccardi P."/>
            <person name="McKain M.R."/>
            <person name="Kakrana A."/>
            <person name="Tang H."/>
            <person name="Ray J."/>
            <person name="Groenendijk J."/>
            <person name="Arikit S."/>
            <person name="Mathioni S.M."/>
            <person name="Nakano M."/>
            <person name="Shan H."/>
            <person name="Telgmann-Rauber A."/>
            <person name="Kanno A."/>
            <person name="Yue Z."/>
            <person name="Chen H."/>
            <person name="Li W."/>
            <person name="Chen Y."/>
            <person name="Xu X."/>
            <person name="Zhang Y."/>
            <person name="Luo S."/>
            <person name="Chen H."/>
            <person name="Gao J."/>
            <person name="Mao Z."/>
            <person name="Pires J.C."/>
            <person name="Luo M."/>
            <person name="Kudrna D."/>
            <person name="Wing R.A."/>
            <person name="Meyers B.C."/>
            <person name="Yi K."/>
            <person name="Kong H."/>
            <person name="Lavrijsen P."/>
            <person name="Sunseri F."/>
            <person name="Falavigna A."/>
            <person name="Ye Y."/>
            <person name="Leebens-Mack J.H."/>
            <person name="Chen G."/>
        </authorList>
    </citation>
    <scope>NUCLEOTIDE SEQUENCE [LARGE SCALE GENOMIC DNA]</scope>
    <source>
        <strain evidence="8">cv. DH0086</strain>
    </source>
</reference>
<dbReference type="Proteomes" id="UP000243459">
    <property type="component" value="Chromosome 3"/>
</dbReference>
<dbReference type="Gramene" id="ONK74561">
    <property type="protein sequence ID" value="ONK74561"/>
    <property type="gene ID" value="A4U43_C03F7700"/>
</dbReference>
<evidence type="ECO:0000313" key="7">
    <source>
        <dbReference type="EMBL" id="ONK74561.1"/>
    </source>
</evidence>
<protein>
    <recommendedName>
        <fullName evidence="6">MADS-box domain-containing protein</fullName>
    </recommendedName>
</protein>
<dbReference type="AlphaFoldDB" id="A0A5P1FD84"/>
<organism evidence="7 8">
    <name type="scientific">Asparagus officinalis</name>
    <name type="common">Garden asparagus</name>
    <dbReference type="NCBI Taxonomy" id="4686"/>
    <lineage>
        <taxon>Eukaryota</taxon>
        <taxon>Viridiplantae</taxon>
        <taxon>Streptophyta</taxon>
        <taxon>Embryophyta</taxon>
        <taxon>Tracheophyta</taxon>
        <taxon>Spermatophyta</taxon>
        <taxon>Magnoliopsida</taxon>
        <taxon>Liliopsida</taxon>
        <taxon>Asparagales</taxon>
        <taxon>Asparagaceae</taxon>
        <taxon>Asparagoideae</taxon>
        <taxon>Asparagus</taxon>
    </lineage>
</organism>
<dbReference type="Gene3D" id="3.40.1810.10">
    <property type="entry name" value="Transcription factor, MADS-box"/>
    <property type="match status" value="1"/>
</dbReference>
<dbReference type="GO" id="GO:0000981">
    <property type="term" value="F:DNA-binding transcription factor activity, RNA polymerase II-specific"/>
    <property type="evidence" value="ECO:0007669"/>
    <property type="project" value="TreeGrafter"/>
</dbReference>
<sequence length="216" mass="23640">MARKKKASHGRKKIAIQRIASEEARHVCFSKRRNGVFTKAADLSTLCGAEVAVIVNSPVGNPYSLGSPGVNQVIDRYSTRSPMPLEPNNPYRASRIGELNAQCMELSRRLDLANARKAEMGARVREAAERNPYAKLVDDIDQGLGSRELKVAEEALRGVRAQGERRLGELMRGGGASSSSVVPVNNAPMAVNPLRMMDGQFQFGWPDPRFGFGRGF</sequence>
<dbReference type="GO" id="GO:0046983">
    <property type="term" value="F:protein dimerization activity"/>
    <property type="evidence" value="ECO:0007669"/>
    <property type="project" value="InterPro"/>
</dbReference>
<dbReference type="PRINTS" id="PR00404">
    <property type="entry name" value="MADSDOMAIN"/>
</dbReference>
<dbReference type="OrthoDB" id="778914at2759"/>
<keyword evidence="8" id="KW-1185">Reference proteome</keyword>
<dbReference type="PANTHER" id="PTHR11945">
    <property type="entry name" value="MADS BOX PROTEIN"/>
    <property type="match status" value="1"/>
</dbReference>
<name>A0A5P1FD84_ASPOF</name>
<dbReference type="InterPro" id="IPR002100">
    <property type="entry name" value="TF_MADSbox"/>
</dbReference>
<dbReference type="FunFam" id="3.40.1810.10:FF:000006">
    <property type="entry name" value="Agamous-like MADS-box protein AGL62"/>
    <property type="match status" value="1"/>
</dbReference>
<comment type="subcellular location">
    <subcellularLocation>
        <location evidence="1">Nucleus</location>
    </subcellularLocation>
</comment>
<feature type="domain" description="MADS-box" evidence="6">
    <location>
        <begin position="9"/>
        <end position="69"/>
    </location>
</feature>
<keyword evidence="2" id="KW-0805">Transcription regulation</keyword>
<dbReference type="Pfam" id="PF00319">
    <property type="entry name" value="SRF-TF"/>
    <property type="match status" value="1"/>
</dbReference>
<dbReference type="EMBL" id="CM007383">
    <property type="protein sequence ID" value="ONK74561.1"/>
    <property type="molecule type" value="Genomic_DNA"/>
</dbReference>
<evidence type="ECO:0000256" key="3">
    <source>
        <dbReference type="ARBA" id="ARBA00023125"/>
    </source>
</evidence>
<keyword evidence="5" id="KW-0539">Nucleus</keyword>
<accession>A0A5P1FD84</accession>
<dbReference type="InterPro" id="IPR036879">
    <property type="entry name" value="TF_MADSbox_sf"/>
</dbReference>
<evidence type="ECO:0000256" key="1">
    <source>
        <dbReference type="ARBA" id="ARBA00004123"/>
    </source>
</evidence>
<evidence type="ECO:0000313" key="8">
    <source>
        <dbReference type="Proteomes" id="UP000243459"/>
    </source>
</evidence>
<evidence type="ECO:0000256" key="4">
    <source>
        <dbReference type="ARBA" id="ARBA00023163"/>
    </source>
</evidence>
<keyword evidence="4" id="KW-0804">Transcription</keyword>
<keyword evidence="3" id="KW-0238">DNA-binding</keyword>
<dbReference type="PANTHER" id="PTHR11945:SF776">
    <property type="entry name" value="AGAMOUS-LIKE 50-RELATED"/>
    <property type="match status" value="1"/>
</dbReference>
<dbReference type="SMART" id="SM00432">
    <property type="entry name" value="MADS"/>
    <property type="match status" value="1"/>
</dbReference>
<evidence type="ECO:0000259" key="6">
    <source>
        <dbReference type="PROSITE" id="PS50066"/>
    </source>
</evidence>
<evidence type="ECO:0000256" key="2">
    <source>
        <dbReference type="ARBA" id="ARBA00023015"/>
    </source>
</evidence>
<dbReference type="SUPFAM" id="SSF55455">
    <property type="entry name" value="SRF-like"/>
    <property type="match status" value="1"/>
</dbReference>
<evidence type="ECO:0000256" key="5">
    <source>
        <dbReference type="ARBA" id="ARBA00023242"/>
    </source>
</evidence>
<dbReference type="PROSITE" id="PS50066">
    <property type="entry name" value="MADS_BOX_2"/>
    <property type="match status" value="1"/>
</dbReference>
<dbReference type="GO" id="GO:0005634">
    <property type="term" value="C:nucleus"/>
    <property type="evidence" value="ECO:0007669"/>
    <property type="project" value="UniProtKB-SubCell"/>
</dbReference>